<dbReference type="VEuPathDB" id="TriTrypDB:TcG_04337"/>
<protein>
    <submittedName>
        <fullName evidence="1">Uncharacterized protein</fullName>
    </submittedName>
</protein>
<dbReference type="VEuPathDB" id="TriTrypDB:TCDM_09213"/>
<dbReference type="AlphaFoldDB" id="A0A2V2UY61"/>
<reference evidence="1 2" key="1">
    <citation type="journal article" date="2018" name="Microb. Genom.">
        <title>Expanding an expanded genome: long-read sequencing of Trypanosoma cruzi.</title>
        <authorList>
            <person name="Berna L."/>
            <person name="Rodriguez M."/>
            <person name="Chiribao M.L."/>
            <person name="Parodi-Talice A."/>
            <person name="Pita S."/>
            <person name="Rijo G."/>
            <person name="Alvarez-Valin F."/>
            <person name="Robello C."/>
        </authorList>
    </citation>
    <scope>NUCLEOTIDE SEQUENCE [LARGE SCALE GENOMIC DNA]</scope>
    <source>
        <strain evidence="1 2">Dm28c</strain>
    </source>
</reference>
<sequence length="271" mass="30218">MFLAQEQLGSSRLCPHGGDFMTSEIIDGATTWGDGGSTRNSLFRGGDIAQFLPFLHFATLTREERSMRPMLSLLGVPDIVTTELDISNEGKAVVVLLRLDTAQPKQMGGYVHAAQSSEDGRQRHSLLANCARGTVRASDVLNFWTEVNRPDGAEGHTAREWLEYVAAVREKHVGCEPLFVSLAHLLPRPDDTEATLRRRQLYRVPPKEQRLVTLDVIEQQLEGLQREYRWTREGIDVTGLPPELQAPSHVAASQRASWMRLNGSAVQNVPR</sequence>
<dbReference type="VEuPathDB" id="TriTrypDB:ECC02_001582"/>
<dbReference type="VEuPathDB" id="TriTrypDB:C3747_23g130"/>
<dbReference type="VEuPathDB" id="TriTrypDB:BCY84_22033"/>
<gene>
    <name evidence="1" type="ORF">C4B63_61g93</name>
</gene>
<name>A0A2V2UY61_TRYCR</name>
<dbReference type="VEuPathDB" id="TriTrypDB:Tc_MARK_7735"/>
<proteinExistence type="predicted"/>
<accession>A0A2V2UY61</accession>
<organism evidence="1 2">
    <name type="scientific">Trypanosoma cruzi</name>
    <dbReference type="NCBI Taxonomy" id="5693"/>
    <lineage>
        <taxon>Eukaryota</taxon>
        <taxon>Discoba</taxon>
        <taxon>Euglenozoa</taxon>
        <taxon>Kinetoplastea</taxon>
        <taxon>Metakinetoplastina</taxon>
        <taxon>Trypanosomatida</taxon>
        <taxon>Trypanosomatidae</taxon>
        <taxon>Trypanosoma</taxon>
        <taxon>Schizotrypanum</taxon>
    </lineage>
</organism>
<dbReference type="VEuPathDB" id="TriTrypDB:TCSYLVIO_009070"/>
<evidence type="ECO:0000313" key="2">
    <source>
        <dbReference type="Proteomes" id="UP000246121"/>
    </source>
</evidence>
<comment type="caution">
    <text evidence="1">The sequence shown here is derived from an EMBL/GenBank/DDBJ whole genome shotgun (WGS) entry which is preliminary data.</text>
</comment>
<evidence type="ECO:0000313" key="1">
    <source>
        <dbReference type="EMBL" id="PWU89297.1"/>
    </source>
</evidence>
<dbReference type="EMBL" id="PRFA01000061">
    <property type="protein sequence ID" value="PWU89297.1"/>
    <property type="molecule type" value="Genomic_DNA"/>
</dbReference>
<dbReference type="VEuPathDB" id="TriTrypDB:TcCL_NonESM02474"/>
<dbReference type="VEuPathDB" id="TriTrypDB:TcBrA4_0135320"/>
<dbReference type="VEuPathDB" id="TriTrypDB:TcYC6_0048090"/>
<dbReference type="VEuPathDB" id="TriTrypDB:C4B63_61g93"/>
<dbReference type="VEuPathDB" id="TriTrypDB:TcCLB.510055.150"/>
<dbReference type="Proteomes" id="UP000246121">
    <property type="component" value="Unassembled WGS sequence"/>
</dbReference>
<dbReference type="VEuPathDB" id="TriTrypDB:TcCLB.508911.10"/>